<dbReference type="OMA" id="FTCRKFY"/>
<dbReference type="EMBL" id="KV878679">
    <property type="protein sequence ID" value="OJJ77234.1"/>
    <property type="molecule type" value="Genomic_DNA"/>
</dbReference>
<organism evidence="2 3">
    <name type="scientific">Aspergillus brasiliensis (strain CBS 101740 / IMI 381727 / IBT 21946)</name>
    <dbReference type="NCBI Taxonomy" id="767769"/>
    <lineage>
        <taxon>Eukaryota</taxon>
        <taxon>Fungi</taxon>
        <taxon>Dikarya</taxon>
        <taxon>Ascomycota</taxon>
        <taxon>Pezizomycotina</taxon>
        <taxon>Eurotiomycetes</taxon>
        <taxon>Eurotiomycetidae</taxon>
        <taxon>Eurotiales</taxon>
        <taxon>Aspergillaceae</taxon>
        <taxon>Aspergillus</taxon>
        <taxon>Aspergillus subgen. Circumdati</taxon>
    </lineage>
</organism>
<evidence type="ECO:0000313" key="3">
    <source>
        <dbReference type="Proteomes" id="UP000184499"/>
    </source>
</evidence>
<protein>
    <recommendedName>
        <fullName evidence="1">F-box domain-containing protein</fullName>
    </recommendedName>
</protein>
<dbReference type="InterPro" id="IPR001810">
    <property type="entry name" value="F-box_dom"/>
</dbReference>
<dbReference type="SMART" id="SM00256">
    <property type="entry name" value="FBOX"/>
    <property type="match status" value="1"/>
</dbReference>
<dbReference type="VEuPathDB" id="FungiDB:ASPBRDRAFT_231809"/>
<dbReference type="SUPFAM" id="SSF52047">
    <property type="entry name" value="RNI-like"/>
    <property type="match status" value="1"/>
</dbReference>
<feature type="domain" description="F-box" evidence="1">
    <location>
        <begin position="17"/>
        <end position="53"/>
    </location>
</feature>
<keyword evidence="3" id="KW-1185">Reference proteome</keyword>
<evidence type="ECO:0000313" key="2">
    <source>
        <dbReference type="EMBL" id="OJJ77234.1"/>
    </source>
</evidence>
<dbReference type="InterPro" id="IPR036047">
    <property type="entry name" value="F-box-like_dom_sf"/>
</dbReference>
<sequence>MMGPNIPRHVYVTINNATTFSNLPFEIYDMIFPYLDFFDLRFLRFTCRKFYQLCANPLKKIDLHTLSTDLSRPHVRQLMGLTTRQASDIRELSICSPSGKPLGLGYRVLPSWLMRSRASRHLKEALKRLKACRTLRISAMNIETVGYGPAWMGAIDVTLLVLAAFHDSKIPIESVHMDFRTDNAAALLHGGLEQLMAYQDARPLPFTFGASGLNDVSLSLNANITKDHYLSESTFPPLWATYGVKQISLDLGNGRGERCVQSLLRRPCRYYESFDVIRLRGITEISLDSLIPDLQNHRPTLRILDMVNIRCWHGSWFRFIGQLKTHFSMKELNLAWDVDESSLFTHKWRWTDIWGNPLFEVTYTGPRRHEVITALEMMTRRDPLCIHILSPCAFASLIIMRS</sequence>
<name>A0A1L9UZU1_ASPBC</name>
<reference evidence="3" key="1">
    <citation type="journal article" date="2017" name="Genome Biol.">
        <title>Comparative genomics reveals high biological diversity and specific adaptations in the industrially and medically important fungal genus Aspergillus.</title>
        <authorList>
            <person name="de Vries R.P."/>
            <person name="Riley R."/>
            <person name="Wiebenga A."/>
            <person name="Aguilar-Osorio G."/>
            <person name="Amillis S."/>
            <person name="Uchima C.A."/>
            <person name="Anderluh G."/>
            <person name="Asadollahi M."/>
            <person name="Askin M."/>
            <person name="Barry K."/>
            <person name="Battaglia E."/>
            <person name="Bayram O."/>
            <person name="Benocci T."/>
            <person name="Braus-Stromeyer S.A."/>
            <person name="Caldana C."/>
            <person name="Canovas D."/>
            <person name="Cerqueira G.C."/>
            <person name="Chen F."/>
            <person name="Chen W."/>
            <person name="Choi C."/>
            <person name="Clum A."/>
            <person name="Dos Santos R.A."/>
            <person name="Damasio A.R."/>
            <person name="Diallinas G."/>
            <person name="Emri T."/>
            <person name="Fekete E."/>
            <person name="Flipphi M."/>
            <person name="Freyberg S."/>
            <person name="Gallo A."/>
            <person name="Gournas C."/>
            <person name="Habgood R."/>
            <person name="Hainaut M."/>
            <person name="Harispe M.L."/>
            <person name="Henrissat B."/>
            <person name="Hilden K.S."/>
            <person name="Hope R."/>
            <person name="Hossain A."/>
            <person name="Karabika E."/>
            <person name="Karaffa L."/>
            <person name="Karanyi Z."/>
            <person name="Krasevec N."/>
            <person name="Kuo A."/>
            <person name="Kusch H."/>
            <person name="LaButti K."/>
            <person name="Lagendijk E.L."/>
            <person name="Lapidus A."/>
            <person name="Levasseur A."/>
            <person name="Lindquist E."/>
            <person name="Lipzen A."/>
            <person name="Logrieco A.F."/>
            <person name="MacCabe A."/>
            <person name="Maekelae M.R."/>
            <person name="Malavazi I."/>
            <person name="Melin P."/>
            <person name="Meyer V."/>
            <person name="Mielnichuk N."/>
            <person name="Miskei M."/>
            <person name="Molnar A.P."/>
            <person name="Mule G."/>
            <person name="Ngan C.Y."/>
            <person name="Orejas M."/>
            <person name="Orosz E."/>
            <person name="Ouedraogo J.P."/>
            <person name="Overkamp K.M."/>
            <person name="Park H.-S."/>
            <person name="Perrone G."/>
            <person name="Piumi F."/>
            <person name="Punt P.J."/>
            <person name="Ram A.F."/>
            <person name="Ramon A."/>
            <person name="Rauscher S."/>
            <person name="Record E."/>
            <person name="Riano-Pachon D.M."/>
            <person name="Robert V."/>
            <person name="Roehrig J."/>
            <person name="Ruller R."/>
            <person name="Salamov A."/>
            <person name="Salih N.S."/>
            <person name="Samson R.A."/>
            <person name="Sandor E."/>
            <person name="Sanguinetti M."/>
            <person name="Schuetze T."/>
            <person name="Sepcic K."/>
            <person name="Shelest E."/>
            <person name="Sherlock G."/>
            <person name="Sophianopoulou V."/>
            <person name="Squina F.M."/>
            <person name="Sun H."/>
            <person name="Susca A."/>
            <person name="Todd R.B."/>
            <person name="Tsang A."/>
            <person name="Unkles S.E."/>
            <person name="van de Wiele N."/>
            <person name="van Rossen-Uffink D."/>
            <person name="Oliveira J.V."/>
            <person name="Vesth T.C."/>
            <person name="Visser J."/>
            <person name="Yu J.-H."/>
            <person name="Zhou M."/>
            <person name="Andersen M.R."/>
            <person name="Archer D.B."/>
            <person name="Baker S.E."/>
            <person name="Benoit I."/>
            <person name="Brakhage A.A."/>
            <person name="Braus G.H."/>
            <person name="Fischer R."/>
            <person name="Frisvad J.C."/>
            <person name="Goldman G.H."/>
            <person name="Houbraken J."/>
            <person name="Oakley B."/>
            <person name="Pocsi I."/>
            <person name="Scazzocchio C."/>
            <person name="Seiboth B."/>
            <person name="vanKuyk P.A."/>
            <person name="Wortman J."/>
            <person name="Dyer P.S."/>
            <person name="Grigoriev I.V."/>
        </authorList>
    </citation>
    <scope>NUCLEOTIDE SEQUENCE [LARGE SCALE GENOMIC DNA]</scope>
    <source>
        <strain evidence="3">CBS 101740 / IMI 381727 / IBT 21946</strain>
    </source>
</reference>
<evidence type="ECO:0000259" key="1">
    <source>
        <dbReference type="PROSITE" id="PS50181"/>
    </source>
</evidence>
<dbReference type="RefSeq" id="XP_067484481.1">
    <property type="nucleotide sequence ID" value="XM_067622007.1"/>
</dbReference>
<dbReference type="OrthoDB" id="4483860at2759"/>
<dbReference type="Proteomes" id="UP000184499">
    <property type="component" value="Unassembled WGS sequence"/>
</dbReference>
<proteinExistence type="predicted"/>
<dbReference type="PROSITE" id="PS50181">
    <property type="entry name" value="FBOX"/>
    <property type="match status" value="1"/>
</dbReference>
<gene>
    <name evidence="2" type="ORF">ASPBRDRAFT_231809</name>
</gene>
<dbReference type="GeneID" id="93574495"/>
<accession>A0A1L9UZU1</accession>
<dbReference type="AlphaFoldDB" id="A0A1L9UZU1"/>
<dbReference type="SUPFAM" id="SSF81383">
    <property type="entry name" value="F-box domain"/>
    <property type="match status" value="1"/>
</dbReference>
<dbReference type="Pfam" id="PF00646">
    <property type="entry name" value="F-box"/>
    <property type="match status" value="1"/>
</dbReference>